<accession>A0A0B4DFT7</accession>
<reference evidence="2 3" key="1">
    <citation type="submission" date="2014-12" db="EMBL/GenBank/DDBJ databases">
        <title>Genome sequencing of Chryseobacterium taiwanense TPW19.</title>
        <authorList>
            <person name="Tan P.W."/>
            <person name="Chan K.-G."/>
        </authorList>
    </citation>
    <scope>NUCLEOTIDE SEQUENCE [LARGE SCALE GENOMIC DNA]</scope>
    <source>
        <strain evidence="2 3">TPW19</strain>
    </source>
</reference>
<dbReference type="InterPro" id="IPR013783">
    <property type="entry name" value="Ig-like_fold"/>
</dbReference>
<evidence type="ECO:0000259" key="1">
    <source>
        <dbReference type="Pfam" id="PF17116"/>
    </source>
</evidence>
<dbReference type="EMBL" id="JWTA01000006">
    <property type="protein sequence ID" value="KIC63220.1"/>
    <property type="molecule type" value="Genomic_DNA"/>
</dbReference>
<name>A0A0B4DFT7_9FLAO</name>
<dbReference type="AlphaFoldDB" id="A0A0B4DFT7"/>
<dbReference type="InterPro" id="IPR031345">
    <property type="entry name" value="T9SS_Plug_N"/>
</dbReference>
<evidence type="ECO:0000313" key="3">
    <source>
        <dbReference type="Proteomes" id="UP000031167"/>
    </source>
</evidence>
<evidence type="ECO:0000313" key="2">
    <source>
        <dbReference type="EMBL" id="KIC63220.1"/>
    </source>
</evidence>
<feature type="domain" description="Type 9 secretion system plug protein N-terminal" evidence="1">
    <location>
        <begin position="20"/>
        <end position="142"/>
    </location>
</feature>
<dbReference type="OrthoDB" id="1522602at2"/>
<proteinExistence type="predicted"/>
<dbReference type="STRING" id="363331.RM51_09235"/>
<dbReference type="RefSeq" id="WP_039368040.1">
    <property type="nucleotide sequence ID" value="NZ_JWTA01000006.1"/>
</dbReference>
<dbReference type="Proteomes" id="UP000031167">
    <property type="component" value="Unassembled WGS sequence"/>
</dbReference>
<dbReference type="Pfam" id="PF17116">
    <property type="entry name" value="T9SS_plug_1st"/>
    <property type="match status" value="1"/>
</dbReference>
<dbReference type="Gene3D" id="2.60.40.10">
    <property type="entry name" value="Immunoglobulins"/>
    <property type="match status" value="1"/>
</dbReference>
<sequence>MKTLQLFLFSLSGLIFGQNIQSIQLFNPQTNDETPVIKTNETLVLSFDDLTNRSEIYRYTIKHYNRNWEDDNLFFTEFANGSLNALLDNFQYSFNTLQAYTHYKLVFPNDKIQPKISGNFELIVYKDSAEKPLFKRRFYVVEDNAAVALDVSRFADKNPNINQRVEVQVVSKGGDLSSNVNSMSLNVMQNNNPNVTVNNLKPSMTLGNKLLFQQMNLAFPGNNEFYYFDNKNMNMAADMVRATELKDGVNNTYLHPVWAYPLNYQYQPDVNGAWYYRRSDLGIERDAEREADYSWVHFSIDSDPMDKELYVLGGFNGFKPSKENQMQYDEATKKYVAKIYLKQGFYNYILATKEANGTLNFGEINGNFWQTENLYQGFLYYAPFGRNYDGLMGYGEFRTPVR</sequence>
<protein>
    <recommendedName>
        <fullName evidence="1">Type 9 secretion system plug protein N-terminal domain-containing protein</fullName>
    </recommendedName>
</protein>
<comment type="caution">
    <text evidence="2">The sequence shown here is derived from an EMBL/GenBank/DDBJ whole genome shotgun (WGS) entry which is preliminary data.</text>
</comment>
<keyword evidence="3" id="KW-1185">Reference proteome</keyword>
<gene>
    <name evidence="2" type="ORF">RM51_09235</name>
</gene>
<organism evidence="2 3">
    <name type="scientific">Chryseobacterium taiwanense</name>
    <dbReference type="NCBI Taxonomy" id="363331"/>
    <lineage>
        <taxon>Bacteria</taxon>
        <taxon>Pseudomonadati</taxon>
        <taxon>Bacteroidota</taxon>
        <taxon>Flavobacteriia</taxon>
        <taxon>Flavobacteriales</taxon>
        <taxon>Weeksellaceae</taxon>
        <taxon>Chryseobacterium group</taxon>
        <taxon>Chryseobacterium</taxon>
    </lineage>
</organism>